<name>A0A538U2G3_UNCEI</name>
<dbReference type="Proteomes" id="UP000319836">
    <property type="component" value="Unassembled WGS sequence"/>
</dbReference>
<proteinExistence type="predicted"/>
<reference evidence="1 2" key="1">
    <citation type="journal article" date="2019" name="Nat. Microbiol.">
        <title>Mediterranean grassland soil C-N compound turnover is dependent on rainfall and depth, and is mediated by genomically divergent microorganisms.</title>
        <authorList>
            <person name="Diamond S."/>
            <person name="Andeer P.F."/>
            <person name="Li Z."/>
            <person name="Crits-Christoph A."/>
            <person name="Burstein D."/>
            <person name="Anantharaman K."/>
            <person name="Lane K.R."/>
            <person name="Thomas B.C."/>
            <person name="Pan C."/>
            <person name="Northen T.R."/>
            <person name="Banfield J.F."/>
        </authorList>
    </citation>
    <scope>NUCLEOTIDE SEQUENCE [LARGE SCALE GENOMIC DNA]</scope>
    <source>
        <strain evidence="1">WS_10</strain>
    </source>
</reference>
<dbReference type="EMBL" id="VBPA01000235">
    <property type="protein sequence ID" value="TMQ70087.1"/>
    <property type="molecule type" value="Genomic_DNA"/>
</dbReference>
<protein>
    <submittedName>
        <fullName evidence="1">Uncharacterized protein</fullName>
    </submittedName>
</protein>
<gene>
    <name evidence="1" type="ORF">E6K80_09625</name>
</gene>
<organism evidence="1 2">
    <name type="scientific">Eiseniibacteriota bacterium</name>
    <dbReference type="NCBI Taxonomy" id="2212470"/>
    <lineage>
        <taxon>Bacteria</taxon>
        <taxon>Candidatus Eiseniibacteriota</taxon>
    </lineage>
</organism>
<evidence type="ECO:0000313" key="2">
    <source>
        <dbReference type="Proteomes" id="UP000319836"/>
    </source>
</evidence>
<evidence type="ECO:0000313" key="1">
    <source>
        <dbReference type="EMBL" id="TMQ70087.1"/>
    </source>
</evidence>
<comment type="caution">
    <text evidence="1">The sequence shown here is derived from an EMBL/GenBank/DDBJ whole genome shotgun (WGS) entry which is preliminary data.</text>
</comment>
<accession>A0A538U2G3</accession>
<sequence>MDALANPEPDFYILGHKSYGRSPHFLLQTGYRQVAEVIEALAADRVLTPPVDAAAVTALGGGAR</sequence>
<dbReference type="AlphaFoldDB" id="A0A538U2G3"/>